<feature type="region of interest" description="Disordered" evidence="1">
    <location>
        <begin position="108"/>
        <end position="129"/>
    </location>
</feature>
<dbReference type="AlphaFoldDB" id="A0A2W4ZWD0"/>
<organism evidence="2 3">
    <name type="scientific">Micavibrio aeruginosavorus</name>
    <dbReference type="NCBI Taxonomy" id="349221"/>
    <lineage>
        <taxon>Bacteria</taxon>
        <taxon>Pseudomonadati</taxon>
        <taxon>Bdellovibrionota</taxon>
        <taxon>Bdellovibrionia</taxon>
        <taxon>Bdellovibrionales</taxon>
        <taxon>Pseudobdellovibrionaceae</taxon>
        <taxon>Micavibrio</taxon>
    </lineage>
</organism>
<proteinExistence type="predicted"/>
<name>A0A2W4ZWD0_9BACT</name>
<dbReference type="Proteomes" id="UP000249557">
    <property type="component" value="Unassembled WGS sequence"/>
</dbReference>
<evidence type="ECO:0000256" key="1">
    <source>
        <dbReference type="SAM" id="MobiDB-lite"/>
    </source>
</evidence>
<reference evidence="2 3" key="1">
    <citation type="submission" date="2017-08" db="EMBL/GenBank/DDBJ databases">
        <title>Infants hospitalized years apart are colonized by the same room-sourced microbial strains.</title>
        <authorList>
            <person name="Brooks B."/>
            <person name="Olm M.R."/>
            <person name="Firek B.A."/>
            <person name="Baker R."/>
            <person name="Thomas B.C."/>
            <person name="Morowitz M.J."/>
            <person name="Banfield J.F."/>
        </authorList>
    </citation>
    <scope>NUCLEOTIDE SEQUENCE [LARGE SCALE GENOMIC DNA]</scope>
    <source>
        <strain evidence="2">S2_018_000_R2_104</strain>
    </source>
</reference>
<accession>A0A2W4ZWD0</accession>
<evidence type="ECO:0000313" key="3">
    <source>
        <dbReference type="Proteomes" id="UP000249557"/>
    </source>
</evidence>
<evidence type="ECO:0000313" key="2">
    <source>
        <dbReference type="EMBL" id="PZO85766.1"/>
    </source>
</evidence>
<protein>
    <submittedName>
        <fullName evidence="2">Uncharacterized protein</fullName>
    </submittedName>
</protein>
<sequence>MSTLEEKGKIVSLSSFNAHSVMGELNIAPEMKHEMVAIRFVHSVMKSELRAQSRVTQNHAASEVTSEKISFRYELFRSFADDFFAMDHGIKMDALSTAVICDELIEHANEPLQPTPEEEESGAPHRSRNDGFDADILHSACIFFEEALHIEQMGILDDAPAFERESFFLAHVNAIGNLRDIEESFDEYSPEDLFSIRDKDLSLIPRFMNRDTQIGQCLQSYLDHMTARIDSLVPPPQKPAPKARHLTLVPTQN</sequence>
<dbReference type="EMBL" id="QFNK01000136">
    <property type="protein sequence ID" value="PZO85766.1"/>
    <property type="molecule type" value="Genomic_DNA"/>
</dbReference>
<comment type="caution">
    <text evidence="2">The sequence shown here is derived from an EMBL/GenBank/DDBJ whole genome shotgun (WGS) entry which is preliminary data.</text>
</comment>
<gene>
    <name evidence="2" type="ORF">DI626_07120</name>
</gene>